<name>A0ABS4Q139_9PSEU</name>
<feature type="compositionally biased region" description="Low complexity" evidence="1">
    <location>
        <begin position="49"/>
        <end position="66"/>
    </location>
</feature>
<dbReference type="EMBL" id="JAGGMS010000001">
    <property type="protein sequence ID" value="MBP2184823.1"/>
    <property type="molecule type" value="Genomic_DNA"/>
</dbReference>
<organism evidence="2 3">
    <name type="scientific">Amycolatopsis magusensis</name>
    <dbReference type="NCBI Taxonomy" id="882444"/>
    <lineage>
        <taxon>Bacteria</taxon>
        <taxon>Bacillati</taxon>
        <taxon>Actinomycetota</taxon>
        <taxon>Actinomycetes</taxon>
        <taxon>Pseudonocardiales</taxon>
        <taxon>Pseudonocardiaceae</taxon>
        <taxon>Amycolatopsis</taxon>
    </lineage>
</organism>
<feature type="compositionally biased region" description="Basic and acidic residues" evidence="1">
    <location>
        <begin position="14"/>
        <end position="29"/>
    </location>
</feature>
<reference evidence="2 3" key="1">
    <citation type="submission" date="2021-03" db="EMBL/GenBank/DDBJ databases">
        <title>Sequencing the genomes of 1000 actinobacteria strains.</title>
        <authorList>
            <person name="Klenk H.-P."/>
        </authorList>
    </citation>
    <scope>NUCLEOTIDE SEQUENCE [LARGE SCALE GENOMIC DNA]</scope>
    <source>
        <strain evidence="2 3">DSM 45510</strain>
    </source>
</reference>
<keyword evidence="3" id="KW-1185">Reference proteome</keyword>
<accession>A0ABS4Q139</accession>
<evidence type="ECO:0000313" key="3">
    <source>
        <dbReference type="Proteomes" id="UP000741013"/>
    </source>
</evidence>
<evidence type="ECO:0000256" key="1">
    <source>
        <dbReference type="SAM" id="MobiDB-lite"/>
    </source>
</evidence>
<proteinExistence type="predicted"/>
<feature type="region of interest" description="Disordered" evidence="1">
    <location>
        <begin position="1"/>
        <end position="77"/>
    </location>
</feature>
<protein>
    <submittedName>
        <fullName evidence="2">Uncharacterized protein</fullName>
    </submittedName>
</protein>
<dbReference type="RefSeq" id="WP_245369538.1">
    <property type="nucleotide sequence ID" value="NZ_JAGGMS010000001.1"/>
</dbReference>
<sequence length="161" mass="17784">MERHDNLTTQDLLPDERTTHESDVDRTATEPDTIPEQDVAPEPDLTSHPAEPAGTLGAPATTPGTATDDEPNNQPLFAADEVNGYRDNWQAIQTAFVDDPQRAVREADELVAQVIQSLAATFAAHKSELEGQWSRGDEVATEDLRLALRQYRSFFNQLLST</sequence>
<comment type="caution">
    <text evidence="2">The sequence shown here is derived from an EMBL/GenBank/DDBJ whole genome shotgun (WGS) entry which is preliminary data.</text>
</comment>
<dbReference type="Proteomes" id="UP000741013">
    <property type="component" value="Unassembled WGS sequence"/>
</dbReference>
<gene>
    <name evidence="2" type="ORF">JOM49_006349</name>
</gene>
<evidence type="ECO:0000313" key="2">
    <source>
        <dbReference type="EMBL" id="MBP2184823.1"/>
    </source>
</evidence>